<feature type="domain" description="DUF5979" evidence="10">
    <location>
        <begin position="332"/>
        <end position="428"/>
    </location>
</feature>
<evidence type="ECO:0000256" key="1">
    <source>
        <dbReference type="ARBA" id="ARBA00004168"/>
    </source>
</evidence>
<keyword evidence="7" id="KW-1133">Transmembrane helix</keyword>
<organism evidence="11 12">
    <name type="scientific">Labedella endophytica</name>
    <dbReference type="NCBI Taxonomy" id="1523160"/>
    <lineage>
        <taxon>Bacteria</taxon>
        <taxon>Bacillati</taxon>
        <taxon>Actinomycetota</taxon>
        <taxon>Actinomycetes</taxon>
        <taxon>Micrococcales</taxon>
        <taxon>Microbacteriaceae</taxon>
        <taxon>Labedella</taxon>
    </lineage>
</organism>
<dbReference type="Proteomes" id="UP000274909">
    <property type="component" value="Unassembled WGS sequence"/>
</dbReference>
<dbReference type="AlphaFoldDB" id="A0A433JS34"/>
<dbReference type="InterPro" id="IPR046022">
    <property type="entry name" value="DUF5979"/>
</dbReference>
<feature type="signal peptide" evidence="8">
    <location>
        <begin position="1"/>
        <end position="31"/>
    </location>
</feature>
<keyword evidence="3" id="KW-0964">Secreted</keyword>
<feature type="compositionally biased region" description="Low complexity" evidence="6">
    <location>
        <begin position="441"/>
        <end position="455"/>
    </location>
</feature>
<feature type="transmembrane region" description="Helical" evidence="7">
    <location>
        <begin position="477"/>
        <end position="496"/>
    </location>
</feature>
<dbReference type="SUPFAM" id="SSF49401">
    <property type="entry name" value="Bacterial adhesins"/>
    <property type="match status" value="2"/>
</dbReference>
<keyword evidence="4 8" id="KW-0732">Signal</keyword>
<dbReference type="InterPro" id="IPR041171">
    <property type="entry name" value="SDR_Ig"/>
</dbReference>
<keyword evidence="2" id="KW-0134">Cell wall</keyword>
<dbReference type="EMBL" id="RZGZ01000002">
    <property type="protein sequence ID" value="RUR01091.1"/>
    <property type="molecule type" value="Genomic_DNA"/>
</dbReference>
<evidence type="ECO:0000256" key="3">
    <source>
        <dbReference type="ARBA" id="ARBA00022525"/>
    </source>
</evidence>
<dbReference type="RefSeq" id="WP_127048219.1">
    <property type="nucleotide sequence ID" value="NZ_RZGZ01000002.1"/>
</dbReference>
<evidence type="ECO:0000256" key="5">
    <source>
        <dbReference type="ARBA" id="ARBA00023088"/>
    </source>
</evidence>
<dbReference type="Pfam" id="PF19407">
    <property type="entry name" value="DUF5979"/>
    <property type="match status" value="1"/>
</dbReference>
<keyword evidence="5" id="KW-0572">Peptidoglycan-anchor</keyword>
<evidence type="ECO:0000313" key="12">
    <source>
        <dbReference type="Proteomes" id="UP000274909"/>
    </source>
</evidence>
<feature type="chain" id="PRO_5019506933" evidence="8">
    <location>
        <begin position="32"/>
        <end position="502"/>
    </location>
</feature>
<evidence type="ECO:0000259" key="10">
    <source>
        <dbReference type="Pfam" id="PF19407"/>
    </source>
</evidence>
<dbReference type="GO" id="GO:0007155">
    <property type="term" value="P:cell adhesion"/>
    <property type="evidence" value="ECO:0007669"/>
    <property type="project" value="InterPro"/>
</dbReference>
<reference evidence="11 12" key="1">
    <citation type="submission" date="2018-12" db="EMBL/GenBank/DDBJ databases">
        <authorList>
            <person name="Li F."/>
        </authorList>
    </citation>
    <scope>NUCLEOTIDE SEQUENCE [LARGE SCALE GENOMIC DNA]</scope>
    <source>
        <strain evidence="11 12">EGI 6500705</strain>
    </source>
</reference>
<comment type="subcellular location">
    <subcellularLocation>
        <location evidence="1">Secreted</location>
        <location evidence="1">Cell wall</location>
        <topology evidence="1">Peptidoglycan-anchor</topology>
    </subcellularLocation>
</comment>
<dbReference type="InterPro" id="IPR011252">
    <property type="entry name" value="Fibrogen-bd_dom1"/>
</dbReference>
<evidence type="ECO:0000256" key="4">
    <source>
        <dbReference type="ARBA" id="ARBA00022729"/>
    </source>
</evidence>
<accession>A0A433JS34</accession>
<protein>
    <submittedName>
        <fullName evidence="11">Uncharacterized protein</fullName>
    </submittedName>
</protein>
<evidence type="ECO:0000256" key="2">
    <source>
        <dbReference type="ARBA" id="ARBA00022512"/>
    </source>
</evidence>
<dbReference type="Gene3D" id="2.60.40.740">
    <property type="match status" value="1"/>
</dbReference>
<dbReference type="OrthoDB" id="5142801at2"/>
<feature type="domain" description="SDR-like Ig" evidence="9">
    <location>
        <begin position="57"/>
        <end position="140"/>
    </location>
</feature>
<evidence type="ECO:0000313" key="11">
    <source>
        <dbReference type="EMBL" id="RUR01091.1"/>
    </source>
</evidence>
<keyword evidence="12" id="KW-1185">Reference proteome</keyword>
<evidence type="ECO:0000259" key="9">
    <source>
        <dbReference type="Pfam" id="PF17961"/>
    </source>
</evidence>
<keyword evidence="7" id="KW-0472">Membrane</keyword>
<feature type="region of interest" description="Disordered" evidence="6">
    <location>
        <begin position="426"/>
        <end position="467"/>
    </location>
</feature>
<comment type="caution">
    <text evidence="11">The sequence shown here is derived from an EMBL/GenBank/DDBJ whole genome shotgun (WGS) entry which is preliminary data.</text>
</comment>
<feature type="compositionally biased region" description="Pro residues" evidence="6">
    <location>
        <begin position="430"/>
        <end position="440"/>
    </location>
</feature>
<keyword evidence="7" id="KW-0812">Transmembrane</keyword>
<proteinExistence type="predicted"/>
<evidence type="ECO:0000256" key="6">
    <source>
        <dbReference type="SAM" id="MobiDB-lite"/>
    </source>
</evidence>
<sequence length="502" mass="50481">MRHISLTRSAVVAGIAVAGLFAVAVPSAASAAPLDAIDTVTIISPDPDDPTAPLTVGDEFSVDATWSVSDDAQPGDTFGLTFPSPISVAWTQDFDLLSPDGLVVGSCVASGQSVECTLGGYVLDHDDVRGSLSVRATAAEATEATEVTFETSGDATVTVPVPGGGIVDAGPSSGPEDIRKYGGMTADGTAARWAIEVPISHLVALGDGVVLTDTYDERLTLDLSSLSVAHVAPDGWDAWIADGTAESIPLASGEWTVTDSPSTHSFDLTFPKPRPVGGWYLVSYSTPLPADAAPGDVFGNSVAASGTELASSIVTYTEAGGNGSGSRDRSLAVRKTVAGDGTIPDTTFTVRVSCVTGDGSVVPGHPVDLAIRADETLRVDDVPMGATCTVSEPEDGGADPVSFSPAPVIEITTDSAAVVELTVTNTFEPAPTPTPTPTVPTAPTAEPTPSVVPPTGDSSAPAPDGDLAVTGAAEPGIALGAAGALIALGLAVTLVARRRTAA</sequence>
<evidence type="ECO:0000256" key="7">
    <source>
        <dbReference type="SAM" id="Phobius"/>
    </source>
</evidence>
<gene>
    <name evidence="11" type="ORF">ELQ94_06065</name>
</gene>
<name>A0A433JS34_9MICO</name>
<dbReference type="InterPro" id="IPR008966">
    <property type="entry name" value="Adhesion_dom_sf"/>
</dbReference>
<dbReference type="Gene3D" id="2.60.40.1280">
    <property type="match status" value="1"/>
</dbReference>
<evidence type="ECO:0000256" key="8">
    <source>
        <dbReference type="SAM" id="SignalP"/>
    </source>
</evidence>
<dbReference type="Pfam" id="PF17961">
    <property type="entry name" value="Big_8"/>
    <property type="match status" value="1"/>
</dbReference>